<feature type="region of interest" description="Disordered" evidence="1">
    <location>
        <begin position="57"/>
        <end position="79"/>
    </location>
</feature>
<dbReference type="EMBL" id="GBEZ01023292">
    <property type="protein sequence ID" value="JAC63586.1"/>
    <property type="molecule type" value="Transcribed_RNA"/>
</dbReference>
<dbReference type="AlphaFoldDB" id="A0A061QZ74"/>
<gene>
    <name evidence="2" type="ORF">TSPGSL018_20280</name>
</gene>
<proteinExistence type="predicted"/>
<feature type="non-terminal residue" evidence="2">
    <location>
        <position position="79"/>
    </location>
</feature>
<feature type="compositionally biased region" description="Polar residues" evidence="1">
    <location>
        <begin position="70"/>
        <end position="79"/>
    </location>
</feature>
<feature type="region of interest" description="Disordered" evidence="1">
    <location>
        <begin position="14"/>
        <end position="45"/>
    </location>
</feature>
<feature type="non-terminal residue" evidence="2">
    <location>
        <position position="1"/>
    </location>
</feature>
<evidence type="ECO:0000313" key="2">
    <source>
        <dbReference type="EMBL" id="JAC63586.1"/>
    </source>
</evidence>
<protein>
    <submittedName>
        <fullName evidence="2">Uncharacterized protein</fullName>
    </submittedName>
</protein>
<evidence type="ECO:0000256" key="1">
    <source>
        <dbReference type="SAM" id="MobiDB-lite"/>
    </source>
</evidence>
<organism evidence="2">
    <name type="scientific">Tetraselmis sp. GSL018</name>
    <dbReference type="NCBI Taxonomy" id="582737"/>
    <lineage>
        <taxon>Eukaryota</taxon>
        <taxon>Viridiplantae</taxon>
        <taxon>Chlorophyta</taxon>
        <taxon>core chlorophytes</taxon>
        <taxon>Chlorodendrophyceae</taxon>
        <taxon>Chlorodendrales</taxon>
        <taxon>Chlorodendraceae</taxon>
        <taxon>Tetraselmis</taxon>
    </lineage>
</organism>
<sequence>SLWSHGPLRELTAHKRRQHGIPQAIHRQADSSLIGRHKQQAKSSRAGWFASYTVSMGSHHADRRWPTDLQGCNDSCRSR</sequence>
<accession>A0A061QZ74</accession>
<name>A0A061QZ74_9CHLO</name>
<reference evidence="2" key="1">
    <citation type="submission" date="2014-05" db="EMBL/GenBank/DDBJ databases">
        <title>The transcriptome of the halophilic microalga Tetraselmis sp. GSL018 isolated from the Great Salt Lake, Utah.</title>
        <authorList>
            <person name="Jinkerson R.E."/>
            <person name="D'Adamo S."/>
            <person name="Posewitz M.C."/>
        </authorList>
    </citation>
    <scope>NUCLEOTIDE SEQUENCE</scope>
    <source>
        <strain evidence="2">GSL018</strain>
    </source>
</reference>